<comment type="caution">
    <text evidence="12">The sequence shown here is derived from an EMBL/GenBank/DDBJ whole genome shotgun (WGS) entry which is preliminary data.</text>
</comment>
<dbReference type="SUPFAM" id="SSF58104">
    <property type="entry name" value="Methyl-accepting chemotaxis protein (MCP) signaling domain"/>
    <property type="match status" value="1"/>
</dbReference>
<reference evidence="12 13" key="1">
    <citation type="submission" date="2019-04" db="EMBL/GenBank/DDBJ databases">
        <title>Genome sequence of strain shin9-1.</title>
        <authorList>
            <person name="Gao J."/>
            <person name="Sun J."/>
        </authorList>
    </citation>
    <scope>NUCLEOTIDE SEQUENCE [LARGE SCALE GENOMIC DNA]</scope>
    <source>
        <strain evidence="13">shin9-1</strain>
    </source>
</reference>
<evidence type="ECO:0000256" key="5">
    <source>
        <dbReference type="ARBA" id="ARBA00022989"/>
    </source>
</evidence>
<dbReference type="SMART" id="SM00304">
    <property type="entry name" value="HAMP"/>
    <property type="match status" value="2"/>
</dbReference>
<dbReference type="EMBL" id="STGV01000003">
    <property type="protein sequence ID" value="THV23221.1"/>
    <property type="molecule type" value="Genomic_DNA"/>
</dbReference>
<feature type="domain" description="Methyl-accepting transducer" evidence="10">
    <location>
        <begin position="348"/>
        <end position="577"/>
    </location>
</feature>
<keyword evidence="6 9" id="KW-0472">Membrane</keyword>
<dbReference type="PANTHER" id="PTHR43531:SF11">
    <property type="entry name" value="METHYL-ACCEPTING CHEMOTAXIS PROTEIN 3"/>
    <property type="match status" value="1"/>
</dbReference>
<dbReference type="PROSITE" id="PS50111">
    <property type="entry name" value="CHEMOTAXIS_TRANSDUC_2"/>
    <property type="match status" value="1"/>
</dbReference>
<dbReference type="InterPro" id="IPR033480">
    <property type="entry name" value="sCache_2"/>
</dbReference>
<evidence type="ECO:0000313" key="13">
    <source>
        <dbReference type="Proteomes" id="UP000308828"/>
    </source>
</evidence>
<name>A0A4S8P1P9_9HYPH</name>
<dbReference type="CDD" id="cd11386">
    <property type="entry name" value="MCP_signal"/>
    <property type="match status" value="1"/>
</dbReference>
<evidence type="ECO:0000256" key="3">
    <source>
        <dbReference type="ARBA" id="ARBA00022500"/>
    </source>
</evidence>
<dbReference type="GO" id="GO:0006935">
    <property type="term" value="P:chemotaxis"/>
    <property type="evidence" value="ECO:0007669"/>
    <property type="project" value="UniProtKB-KW"/>
</dbReference>
<dbReference type="RefSeq" id="WP_136598663.1">
    <property type="nucleotide sequence ID" value="NZ_STGV01000003.1"/>
</dbReference>
<keyword evidence="4 9" id="KW-0812">Transmembrane</keyword>
<dbReference type="GO" id="GO:0005886">
    <property type="term" value="C:plasma membrane"/>
    <property type="evidence" value="ECO:0007669"/>
    <property type="project" value="UniProtKB-SubCell"/>
</dbReference>
<keyword evidence="2" id="KW-1003">Cell membrane</keyword>
<protein>
    <submittedName>
        <fullName evidence="12">HAMP domain-containing protein</fullName>
    </submittedName>
</protein>
<dbReference type="Gene3D" id="3.30.450.20">
    <property type="entry name" value="PAS domain"/>
    <property type="match status" value="1"/>
</dbReference>
<dbReference type="AlphaFoldDB" id="A0A4S8P1P9"/>
<keyword evidence="5 9" id="KW-1133">Transmembrane helix</keyword>
<feature type="domain" description="HAMP" evidence="11">
    <location>
        <begin position="211"/>
        <end position="264"/>
    </location>
</feature>
<comment type="similarity">
    <text evidence="7">Belongs to the methyl-accepting chemotaxis (MCP) protein family.</text>
</comment>
<evidence type="ECO:0000256" key="8">
    <source>
        <dbReference type="PROSITE-ProRule" id="PRU00284"/>
    </source>
</evidence>
<dbReference type="Pfam" id="PF00015">
    <property type="entry name" value="MCPsignal"/>
    <property type="match status" value="1"/>
</dbReference>
<evidence type="ECO:0000256" key="9">
    <source>
        <dbReference type="SAM" id="Phobius"/>
    </source>
</evidence>
<dbReference type="SUPFAM" id="SSF158472">
    <property type="entry name" value="HAMP domain-like"/>
    <property type="match status" value="1"/>
</dbReference>
<dbReference type="GO" id="GO:0007165">
    <property type="term" value="P:signal transduction"/>
    <property type="evidence" value="ECO:0007669"/>
    <property type="project" value="UniProtKB-KW"/>
</dbReference>
<evidence type="ECO:0000256" key="6">
    <source>
        <dbReference type="ARBA" id="ARBA00023136"/>
    </source>
</evidence>
<dbReference type="SMART" id="SM01049">
    <property type="entry name" value="Cache_2"/>
    <property type="match status" value="1"/>
</dbReference>
<sequence>MNRLKISFQLILLVAGLMAAFAVATFFQVRTATDTIYQQRHELLRTQVESALSLFKDYDDRAKAGEFSIEEAQRLAYAQVGKIRFEPDGYFFAYDYDVNFVFHPNAKLVGTSAKGKGDTNGFLYRDELVKQGRAGGGFVEFIGPKPGQDPNDYSFPKTTYGKAFDPWQIVVITGLYTDDLKAEIRSSIITTIGWTTGIFLLALAAAYLVIRNITGPLKAIHKALESVADEDVAIAIPHTDLPNEIGLMAKATKSLQNKVRERHAMAARQRESQQELDAERNQNAEMQVAETRQQAHVVKTIGASLKRLAEGDLTVRCADLGPNYEALRHDFNDALTRLEGAMAKVNTKGNDIAVSKEEIRRASGDLASRTERQAAHLEETSAALEELTVAVRQTAEGARNAAGRVADVSSEASQSDEIVTRAITAMSGIEQSSAEITKIIGVIDEIAFQTNLLALNAGVEAARAGESGKGFAVVAQEVRELAQRSANAAKEIKDQIARSSGQVEHGVQLVGQAGEALKRISTQIKQANDIVDKIAHAAAEQDATLRSISSSINELDTGTQQNAAMAEQATASANVLANDTGELLDLIGGFKTNRASSATEPMRMAS</sequence>
<gene>
    <name evidence="12" type="ORF">FAA97_11480</name>
</gene>
<evidence type="ECO:0000313" key="12">
    <source>
        <dbReference type="EMBL" id="THV23221.1"/>
    </source>
</evidence>
<evidence type="ECO:0000259" key="11">
    <source>
        <dbReference type="PROSITE" id="PS50885"/>
    </source>
</evidence>
<accession>A0A4S8P1P9</accession>
<comment type="subcellular location">
    <subcellularLocation>
        <location evidence="1">Cell membrane</location>
        <topology evidence="1">Multi-pass membrane protein</topology>
    </subcellularLocation>
</comment>
<dbReference type="InterPro" id="IPR003660">
    <property type="entry name" value="HAMP_dom"/>
</dbReference>
<keyword evidence="8" id="KW-0807">Transducer</keyword>
<evidence type="ECO:0000259" key="10">
    <source>
        <dbReference type="PROSITE" id="PS50111"/>
    </source>
</evidence>
<dbReference type="InterPro" id="IPR051310">
    <property type="entry name" value="MCP_chemotaxis"/>
</dbReference>
<dbReference type="Proteomes" id="UP000308828">
    <property type="component" value="Unassembled WGS sequence"/>
</dbReference>
<dbReference type="Gene3D" id="1.10.287.950">
    <property type="entry name" value="Methyl-accepting chemotaxis protein"/>
    <property type="match status" value="1"/>
</dbReference>
<evidence type="ECO:0000256" key="7">
    <source>
        <dbReference type="ARBA" id="ARBA00029447"/>
    </source>
</evidence>
<dbReference type="Gene3D" id="1.10.8.500">
    <property type="entry name" value="HAMP domain in histidine kinase"/>
    <property type="match status" value="1"/>
</dbReference>
<keyword evidence="3" id="KW-0145">Chemotaxis</keyword>
<keyword evidence="13" id="KW-1185">Reference proteome</keyword>
<dbReference type="InterPro" id="IPR004089">
    <property type="entry name" value="MCPsignal_dom"/>
</dbReference>
<evidence type="ECO:0000256" key="4">
    <source>
        <dbReference type="ARBA" id="ARBA00022692"/>
    </source>
</evidence>
<evidence type="ECO:0000256" key="1">
    <source>
        <dbReference type="ARBA" id="ARBA00004651"/>
    </source>
</evidence>
<dbReference type="PROSITE" id="PS50885">
    <property type="entry name" value="HAMP"/>
    <property type="match status" value="2"/>
</dbReference>
<evidence type="ECO:0000256" key="2">
    <source>
        <dbReference type="ARBA" id="ARBA00022475"/>
    </source>
</evidence>
<dbReference type="FunFam" id="1.10.287.950:FF:000001">
    <property type="entry name" value="Methyl-accepting chemotaxis sensory transducer"/>
    <property type="match status" value="1"/>
</dbReference>
<feature type="transmembrane region" description="Helical" evidence="9">
    <location>
        <begin position="191"/>
        <end position="210"/>
    </location>
</feature>
<dbReference type="SMART" id="SM00283">
    <property type="entry name" value="MA"/>
    <property type="match status" value="1"/>
</dbReference>
<dbReference type="Pfam" id="PF17200">
    <property type="entry name" value="sCache_2"/>
    <property type="match status" value="1"/>
</dbReference>
<dbReference type="PANTHER" id="PTHR43531">
    <property type="entry name" value="PROTEIN ICFG"/>
    <property type="match status" value="1"/>
</dbReference>
<feature type="domain" description="HAMP" evidence="11">
    <location>
        <begin position="292"/>
        <end position="343"/>
    </location>
</feature>
<proteinExistence type="inferred from homology"/>
<dbReference type="Pfam" id="PF00672">
    <property type="entry name" value="HAMP"/>
    <property type="match status" value="1"/>
</dbReference>
<dbReference type="OrthoDB" id="3378718at2"/>
<organism evidence="12 13">
    <name type="scientific">Peteryoungia ipomoeae</name>
    <dbReference type="NCBI Taxonomy" id="1210932"/>
    <lineage>
        <taxon>Bacteria</taxon>
        <taxon>Pseudomonadati</taxon>
        <taxon>Pseudomonadota</taxon>
        <taxon>Alphaproteobacteria</taxon>
        <taxon>Hyphomicrobiales</taxon>
        <taxon>Rhizobiaceae</taxon>
        <taxon>Peteryoungia</taxon>
    </lineage>
</organism>